<feature type="domain" description="LIM zinc-binding" evidence="14">
    <location>
        <begin position="403"/>
        <end position="463"/>
    </location>
</feature>
<feature type="transmembrane region" description="Helical" evidence="13">
    <location>
        <begin position="52"/>
        <end position="71"/>
    </location>
</feature>
<organism evidence="17 18">
    <name type="scientific">Pogonophryne albipinna</name>
    <dbReference type="NCBI Taxonomy" id="1090488"/>
    <lineage>
        <taxon>Eukaryota</taxon>
        <taxon>Metazoa</taxon>
        <taxon>Chordata</taxon>
        <taxon>Craniata</taxon>
        <taxon>Vertebrata</taxon>
        <taxon>Euteleostomi</taxon>
        <taxon>Actinopterygii</taxon>
        <taxon>Neopterygii</taxon>
        <taxon>Teleostei</taxon>
        <taxon>Neoteleostei</taxon>
        <taxon>Acanthomorphata</taxon>
        <taxon>Eupercaria</taxon>
        <taxon>Perciformes</taxon>
        <taxon>Notothenioidei</taxon>
        <taxon>Pogonophryne</taxon>
    </lineage>
</organism>
<dbReference type="InterPro" id="IPR047120">
    <property type="entry name" value="Pk/Esn/Tes"/>
</dbReference>
<proteinExistence type="inferred from homology"/>
<dbReference type="PANTHER" id="PTHR24211:SF19">
    <property type="entry name" value="PRICKLE PLANAR CELL POLARITY PROTEIN 3"/>
    <property type="match status" value="1"/>
</dbReference>
<evidence type="ECO:0000256" key="5">
    <source>
        <dbReference type="ARBA" id="ARBA00022737"/>
    </source>
</evidence>
<dbReference type="SMART" id="SM00132">
    <property type="entry name" value="LIM"/>
    <property type="match status" value="3"/>
</dbReference>
<evidence type="ECO:0000256" key="3">
    <source>
        <dbReference type="ARBA" id="ARBA00022692"/>
    </source>
</evidence>
<reference evidence="17" key="1">
    <citation type="submission" date="2022-11" db="EMBL/GenBank/DDBJ databases">
        <title>Chromosome-level genome of Pogonophryne albipinna.</title>
        <authorList>
            <person name="Jo E."/>
        </authorList>
    </citation>
    <scope>NUCLEOTIDE SEQUENCE</scope>
    <source>
        <strain evidence="17">SGF0006</strain>
        <tissue evidence="17">Muscle</tissue>
    </source>
</reference>
<dbReference type="InterPro" id="IPR010442">
    <property type="entry name" value="PET_domain"/>
</dbReference>
<feature type="domain" description="LIM zinc-binding" evidence="14">
    <location>
        <begin position="338"/>
        <end position="402"/>
    </location>
</feature>
<evidence type="ECO:0000259" key="14">
    <source>
        <dbReference type="PROSITE" id="PS50023"/>
    </source>
</evidence>
<dbReference type="PROSITE" id="PS00478">
    <property type="entry name" value="LIM_DOMAIN_1"/>
    <property type="match status" value="1"/>
</dbReference>
<evidence type="ECO:0000256" key="4">
    <source>
        <dbReference type="ARBA" id="ARBA00022723"/>
    </source>
</evidence>
<dbReference type="AlphaFoldDB" id="A0AAD6AAM4"/>
<evidence type="ECO:0000256" key="7">
    <source>
        <dbReference type="ARBA" id="ARBA00022989"/>
    </source>
</evidence>
<feature type="domain" description="PET" evidence="16">
    <location>
        <begin position="228"/>
        <end position="336"/>
    </location>
</feature>
<feature type="transmembrane region" description="Helical" evidence="13">
    <location>
        <begin position="26"/>
        <end position="46"/>
    </location>
</feature>
<feature type="region of interest" description="Disordered" evidence="12">
    <location>
        <begin position="547"/>
        <end position="566"/>
    </location>
</feature>
<keyword evidence="6 10" id="KW-0862">Zinc</keyword>
<feature type="region of interest" description="Disordered" evidence="12">
    <location>
        <begin position="672"/>
        <end position="780"/>
    </location>
</feature>
<evidence type="ECO:0000256" key="11">
    <source>
        <dbReference type="PROSITE-ProRule" id="PRU00581"/>
    </source>
</evidence>
<dbReference type="FunFam" id="2.10.110.10:FF:000005">
    <property type="entry name" value="Testin isoform 1"/>
    <property type="match status" value="1"/>
</dbReference>
<dbReference type="PROSITE" id="PS51225">
    <property type="entry name" value="MARVEL"/>
    <property type="match status" value="1"/>
</dbReference>
<dbReference type="PANTHER" id="PTHR24211">
    <property type="entry name" value="LIM DOMAIN-CONTAINING PROTEIN"/>
    <property type="match status" value="1"/>
</dbReference>
<comment type="similarity">
    <text evidence="2">Belongs to the prickle / espinas / testin family.</text>
</comment>
<dbReference type="CDD" id="cd09415">
    <property type="entry name" value="LIM1_Prickle"/>
    <property type="match status" value="1"/>
</dbReference>
<feature type="non-terminal residue" evidence="17">
    <location>
        <position position="780"/>
    </location>
</feature>
<evidence type="ECO:0000313" key="18">
    <source>
        <dbReference type="Proteomes" id="UP001219934"/>
    </source>
</evidence>
<dbReference type="InterPro" id="IPR033726">
    <property type="entry name" value="LIM2_prickle"/>
</dbReference>
<dbReference type="FunFam" id="2.10.110.10:FF:000035">
    <property type="entry name" value="prickle-like protein 2 isoform X1"/>
    <property type="match status" value="1"/>
</dbReference>
<keyword evidence="5" id="KW-0677">Repeat</keyword>
<evidence type="ECO:0000256" key="2">
    <source>
        <dbReference type="ARBA" id="ARBA00008268"/>
    </source>
</evidence>
<evidence type="ECO:0000256" key="10">
    <source>
        <dbReference type="PROSITE-ProRule" id="PRU00125"/>
    </source>
</evidence>
<dbReference type="PROSITE" id="PS51303">
    <property type="entry name" value="PET"/>
    <property type="match status" value="1"/>
</dbReference>
<dbReference type="CDD" id="cd09418">
    <property type="entry name" value="LIM2_Prickle"/>
    <property type="match status" value="1"/>
</dbReference>
<sequence>MGDTNAASTGANCLQKLKGYVNTQKGVILAAEIVVSLIIIICFAASHYGGYSSVAICEMIFSIIFFVIFMMEIDKQILVINWVWSDLFRAGIGAVLYIIVSLVSVIGGTGDGARIAGGVFGLIAGLLFAYDTYTIFLHIKSTRQHTAASTAPTDVMFLRGSKKRRSNRSQEEEDPDRGQPCMRCGDQCPGFQVHGWRKICVHCKCVREEHAVRGVPGQLEKMMTKLVSDFQRHSISDDDSGCASEEYAWVPPGLKPEQVYQYFSCLPEDRIPYVNSPGERYRIKQLLHQLPAHDSESQYCNTLDDEEKKELRVFSQQRKRENLGRGVVRLFPLTMTGAICQQCGRQICGGDIAVFASRAGQSGCWHPQCFRCHTCSELLVDLIYFFQEGNIYCGRHHAERLKPRCQACDEIILADECTEAEGRYWHMKHFCCFECEASLGGQRYIMRESRPYCCACYESLYAEYCDTCGEHIGIDQGQMTYEGQHWHAVETCFCCARCRLPLIGRPFLPRSGLIFCSRPCSLGEDPDNSDSCDSALQIRPAAGQRRWEAGGKQQQTCGSPLQPPEGVRLPVTVAKDSMHTAGESRGVHCSAPAQNGLPPPRGSYSPLPHIHLGNGLGPSWPSDLPNYSLLPGDTAPVNGNSGLTGLNSRGTSSAKDCRNWVERTNQVMQVFPPQKNGHLTSPPDPSSVLPPPLPLKSRELMPRDSPSPPPLLPPAPLEDTSSDCPPPPLSRSGTARMDRRITSAVSGGAGAGLVFPRTPTSTPGQSDGPDALDPPNDPAS</sequence>
<dbReference type="GO" id="GO:0008270">
    <property type="term" value="F:zinc ion binding"/>
    <property type="evidence" value="ECO:0007669"/>
    <property type="project" value="InterPro"/>
</dbReference>
<evidence type="ECO:0008006" key="19">
    <source>
        <dbReference type="Google" id="ProtNLM"/>
    </source>
</evidence>
<keyword evidence="18" id="KW-1185">Reference proteome</keyword>
<evidence type="ECO:0000256" key="13">
    <source>
        <dbReference type="SAM" id="Phobius"/>
    </source>
</evidence>
<keyword evidence="7 13" id="KW-1133">Transmembrane helix</keyword>
<evidence type="ECO:0000259" key="15">
    <source>
        <dbReference type="PROSITE" id="PS51225"/>
    </source>
</evidence>
<feature type="region of interest" description="Disordered" evidence="12">
    <location>
        <begin position="581"/>
        <end position="610"/>
    </location>
</feature>
<dbReference type="CDD" id="cd09827">
    <property type="entry name" value="PET_Prickle"/>
    <property type="match status" value="1"/>
</dbReference>
<keyword evidence="8 10" id="KW-0440">LIM domain</keyword>
<keyword evidence="4 10" id="KW-0479">Metal-binding</keyword>
<keyword evidence="3 11" id="KW-0812">Transmembrane</keyword>
<dbReference type="SUPFAM" id="SSF57716">
    <property type="entry name" value="Glucocorticoid receptor-like (DNA-binding domain)"/>
    <property type="match status" value="2"/>
</dbReference>
<feature type="transmembrane region" description="Helical" evidence="13">
    <location>
        <begin position="83"/>
        <end position="106"/>
    </location>
</feature>
<dbReference type="InterPro" id="IPR033725">
    <property type="entry name" value="LIM1_prickle"/>
</dbReference>
<dbReference type="FunFam" id="2.10.110.10:FF:000022">
    <property type="entry name" value="prickle-like protein 2 isoform X1"/>
    <property type="match status" value="1"/>
</dbReference>
<dbReference type="GO" id="GO:0016020">
    <property type="term" value="C:membrane"/>
    <property type="evidence" value="ECO:0007669"/>
    <property type="project" value="UniProtKB-SubCell"/>
</dbReference>
<evidence type="ECO:0000259" key="16">
    <source>
        <dbReference type="PROSITE" id="PS51303"/>
    </source>
</evidence>
<comment type="caution">
    <text evidence="17">The sequence shown here is derived from an EMBL/GenBank/DDBJ whole genome shotgun (WGS) entry which is preliminary data.</text>
</comment>
<comment type="subcellular location">
    <subcellularLocation>
        <location evidence="1">Membrane</location>
        <topology evidence="1">Multi-pass membrane protein</topology>
    </subcellularLocation>
</comment>
<evidence type="ECO:0000256" key="1">
    <source>
        <dbReference type="ARBA" id="ARBA00004141"/>
    </source>
</evidence>
<dbReference type="CDD" id="cd09420">
    <property type="entry name" value="LIM3_Prickle"/>
    <property type="match status" value="1"/>
</dbReference>
<dbReference type="PROSITE" id="PS50023">
    <property type="entry name" value="LIM_DOMAIN_2"/>
    <property type="match status" value="2"/>
</dbReference>
<feature type="compositionally biased region" description="Pro residues" evidence="12">
    <location>
        <begin position="682"/>
        <end position="694"/>
    </location>
</feature>
<name>A0AAD6AAM4_9TELE</name>
<evidence type="ECO:0000313" key="17">
    <source>
        <dbReference type="EMBL" id="KAJ4921323.1"/>
    </source>
</evidence>
<protein>
    <recommendedName>
        <fullName evidence="19">Prickle planar cell polarity protein 3</fullName>
    </recommendedName>
</protein>
<feature type="compositionally biased region" description="Pro residues" evidence="12">
    <location>
        <begin position="705"/>
        <end position="716"/>
    </location>
</feature>
<evidence type="ECO:0000256" key="9">
    <source>
        <dbReference type="ARBA" id="ARBA00023136"/>
    </source>
</evidence>
<dbReference type="Gene3D" id="2.10.110.10">
    <property type="entry name" value="Cysteine Rich Protein"/>
    <property type="match status" value="3"/>
</dbReference>
<dbReference type="InterPro" id="IPR001781">
    <property type="entry name" value="Znf_LIM"/>
</dbReference>
<evidence type="ECO:0000256" key="6">
    <source>
        <dbReference type="ARBA" id="ARBA00022833"/>
    </source>
</evidence>
<evidence type="ECO:0000256" key="8">
    <source>
        <dbReference type="ARBA" id="ARBA00023038"/>
    </source>
</evidence>
<feature type="transmembrane region" description="Helical" evidence="13">
    <location>
        <begin position="112"/>
        <end position="130"/>
    </location>
</feature>
<dbReference type="InterPro" id="IPR033727">
    <property type="entry name" value="LIM3_prickle"/>
</dbReference>
<feature type="domain" description="MARVEL" evidence="15">
    <location>
        <begin position="20"/>
        <end position="140"/>
    </location>
</feature>
<dbReference type="InterPro" id="IPR033723">
    <property type="entry name" value="PET_prickle"/>
</dbReference>
<dbReference type="Pfam" id="PF06297">
    <property type="entry name" value="PET"/>
    <property type="match status" value="1"/>
</dbReference>
<dbReference type="Pfam" id="PF00412">
    <property type="entry name" value="LIM"/>
    <property type="match status" value="2"/>
</dbReference>
<gene>
    <name evidence="17" type="ORF">JOQ06_022687</name>
</gene>
<accession>A0AAD6AAM4</accession>
<dbReference type="Proteomes" id="UP001219934">
    <property type="component" value="Unassembled WGS sequence"/>
</dbReference>
<evidence type="ECO:0000256" key="12">
    <source>
        <dbReference type="SAM" id="MobiDB-lite"/>
    </source>
</evidence>
<dbReference type="EMBL" id="JAPTMU010000128">
    <property type="protein sequence ID" value="KAJ4921323.1"/>
    <property type="molecule type" value="Genomic_DNA"/>
</dbReference>
<dbReference type="InterPro" id="IPR008253">
    <property type="entry name" value="Marvel"/>
</dbReference>
<keyword evidence="9 11" id="KW-0472">Membrane</keyword>